<gene>
    <name evidence="1" type="ORF">NDU88_005987</name>
</gene>
<name>A0AAV7MZ47_PLEWA</name>
<dbReference type="AlphaFoldDB" id="A0AAV7MZ47"/>
<reference evidence="1" key="1">
    <citation type="journal article" date="2022" name="bioRxiv">
        <title>Sequencing and chromosome-scale assembly of the giantPleurodeles waltlgenome.</title>
        <authorList>
            <person name="Brown T."/>
            <person name="Elewa A."/>
            <person name="Iarovenko S."/>
            <person name="Subramanian E."/>
            <person name="Araus A.J."/>
            <person name="Petzold A."/>
            <person name="Susuki M."/>
            <person name="Suzuki K.-i.T."/>
            <person name="Hayashi T."/>
            <person name="Toyoda A."/>
            <person name="Oliveira C."/>
            <person name="Osipova E."/>
            <person name="Leigh N.D."/>
            <person name="Simon A."/>
            <person name="Yun M.H."/>
        </authorList>
    </citation>
    <scope>NUCLEOTIDE SEQUENCE</scope>
    <source>
        <strain evidence="1">20211129_DDA</strain>
        <tissue evidence="1">Liver</tissue>
    </source>
</reference>
<proteinExistence type="predicted"/>
<evidence type="ECO:0000313" key="1">
    <source>
        <dbReference type="EMBL" id="KAJ1108611.1"/>
    </source>
</evidence>
<organism evidence="1 2">
    <name type="scientific">Pleurodeles waltl</name>
    <name type="common">Iberian ribbed newt</name>
    <dbReference type="NCBI Taxonomy" id="8319"/>
    <lineage>
        <taxon>Eukaryota</taxon>
        <taxon>Metazoa</taxon>
        <taxon>Chordata</taxon>
        <taxon>Craniata</taxon>
        <taxon>Vertebrata</taxon>
        <taxon>Euteleostomi</taxon>
        <taxon>Amphibia</taxon>
        <taxon>Batrachia</taxon>
        <taxon>Caudata</taxon>
        <taxon>Salamandroidea</taxon>
        <taxon>Salamandridae</taxon>
        <taxon>Pleurodelinae</taxon>
        <taxon>Pleurodeles</taxon>
    </lineage>
</organism>
<keyword evidence="2" id="KW-1185">Reference proteome</keyword>
<evidence type="ECO:0000313" key="2">
    <source>
        <dbReference type="Proteomes" id="UP001066276"/>
    </source>
</evidence>
<dbReference type="Proteomes" id="UP001066276">
    <property type="component" value="Chromosome 9"/>
</dbReference>
<accession>A0AAV7MZ47</accession>
<dbReference type="EMBL" id="JANPWB010000013">
    <property type="protein sequence ID" value="KAJ1108611.1"/>
    <property type="molecule type" value="Genomic_DNA"/>
</dbReference>
<protein>
    <submittedName>
        <fullName evidence="1">Uncharacterized protein</fullName>
    </submittedName>
</protein>
<sequence>MLQSIYDSIMELQTETRVESRQARIATKHRQGTVCKVVKSCTEVEEKLNTTEERTMAVEADVESSVNRMVDN</sequence>
<comment type="caution">
    <text evidence="1">The sequence shown here is derived from an EMBL/GenBank/DDBJ whole genome shotgun (WGS) entry which is preliminary data.</text>
</comment>